<feature type="transmembrane region" description="Helical" evidence="1">
    <location>
        <begin position="12"/>
        <end position="33"/>
    </location>
</feature>
<sequence>MSDARYGLRFALLRAALFAAVCTGVALFGHTAAGAPAPLFGVVAGYWALVALAALPFARARRSVASLVPGLFGAQLLLHMAFSAATSPLPGAGPLSVEHLCGSAAVHADFGMLAAHLWAALVTGWWLSSGEDALWAVLRLLLARLPVRGKAGALPPPAPSLRAEPPRAFLTTRFLRHTVAGRAPPRWAPRPCASAA</sequence>
<keyword evidence="1" id="KW-0812">Transmembrane</keyword>
<evidence type="ECO:0000313" key="2">
    <source>
        <dbReference type="EMBL" id="MDA2808651.1"/>
    </source>
</evidence>
<keyword evidence="1" id="KW-1133">Transmembrane helix</keyword>
<gene>
    <name evidence="2" type="ORF">O4U47_29370</name>
</gene>
<keyword evidence="3" id="KW-1185">Reference proteome</keyword>
<feature type="transmembrane region" description="Helical" evidence="1">
    <location>
        <begin position="39"/>
        <end position="57"/>
    </location>
</feature>
<dbReference type="EMBL" id="JAQFWP010000096">
    <property type="protein sequence ID" value="MDA2808651.1"/>
    <property type="molecule type" value="Genomic_DNA"/>
</dbReference>
<protein>
    <recommendedName>
        <fullName evidence="4">MFS transporter</fullName>
    </recommendedName>
</protein>
<keyword evidence="1" id="KW-0472">Membrane</keyword>
<feature type="transmembrane region" description="Helical" evidence="1">
    <location>
        <begin position="105"/>
        <end position="127"/>
    </location>
</feature>
<comment type="caution">
    <text evidence="2">The sequence shown here is derived from an EMBL/GenBank/DDBJ whole genome shotgun (WGS) entry which is preliminary data.</text>
</comment>
<dbReference type="RefSeq" id="WP_270681239.1">
    <property type="nucleotide sequence ID" value="NZ_JAQFWP010000096.1"/>
</dbReference>
<dbReference type="Proteomes" id="UP001165685">
    <property type="component" value="Unassembled WGS sequence"/>
</dbReference>
<organism evidence="2 3">
    <name type="scientific">Nocardiopsis suaedae</name>
    <dbReference type="NCBI Taxonomy" id="3018444"/>
    <lineage>
        <taxon>Bacteria</taxon>
        <taxon>Bacillati</taxon>
        <taxon>Actinomycetota</taxon>
        <taxon>Actinomycetes</taxon>
        <taxon>Streptosporangiales</taxon>
        <taxon>Nocardiopsidaceae</taxon>
        <taxon>Nocardiopsis</taxon>
    </lineage>
</organism>
<proteinExistence type="predicted"/>
<reference evidence="2" key="1">
    <citation type="submission" date="2023-01" db="EMBL/GenBank/DDBJ databases">
        <title>Draft genome sequence of Nocardiopsis sp. LSu2-4 isolated from halophytes.</title>
        <authorList>
            <person name="Duangmal K."/>
            <person name="Chantavorakit T."/>
        </authorList>
    </citation>
    <scope>NUCLEOTIDE SEQUENCE</scope>
    <source>
        <strain evidence="2">LSu2-4</strain>
    </source>
</reference>
<name>A0ABT4TVA8_9ACTN</name>
<evidence type="ECO:0000256" key="1">
    <source>
        <dbReference type="SAM" id="Phobius"/>
    </source>
</evidence>
<accession>A0ABT4TVA8</accession>
<feature type="transmembrane region" description="Helical" evidence="1">
    <location>
        <begin position="64"/>
        <end position="85"/>
    </location>
</feature>
<evidence type="ECO:0008006" key="4">
    <source>
        <dbReference type="Google" id="ProtNLM"/>
    </source>
</evidence>
<evidence type="ECO:0000313" key="3">
    <source>
        <dbReference type="Proteomes" id="UP001165685"/>
    </source>
</evidence>